<sequence>MRPSDLLSIAFATTVTAHISIVADVEWVISDVSASAEPHGTVTRFALNVATSSSNGTCSGAGNSFQVLGSLPKTECSPSDFAFSWTAIGSGEGNGATLEIFNSITHQHAIHTITADQIVWENEMPNPNGRIQVYEGPGSFVVEAEAD</sequence>
<accession>A0A9P9WLL8</accession>
<dbReference type="Proteomes" id="UP000829685">
    <property type="component" value="Unassembled WGS sequence"/>
</dbReference>
<name>A0A9P9WLL8_9PEZI</name>
<dbReference type="EMBL" id="JAFIMR010000015">
    <property type="protein sequence ID" value="KAI1869364.1"/>
    <property type="molecule type" value="Genomic_DNA"/>
</dbReference>
<reference evidence="1" key="1">
    <citation type="submission" date="2021-03" db="EMBL/GenBank/DDBJ databases">
        <title>Revisited historic fungal species revealed as producer of novel bioactive compounds through whole genome sequencing and comparative genomics.</title>
        <authorList>
            <person name="Vignolle G.A."/>
            <person name="Hochenegger N."/>
            <person name="Mach R.L."/>
            <person name="Mach-Aigner A.R."/>
            <person name="Javad Rahimi M."/>
            <person name="Salim K.A."/>
            <person name="Chan C.M."/>
            <person name="Lim L.B.L."/>
            <person name="Cai F."/>
            <person name="Druzhinina I.S."/>
            <person name="U'Ren J.M."/>
            <person name="Derntl C."/>
        </authorList>
    </citation>
    <scope>NUCLEOTIDE SEQUENCE</scope>
    <source>
        <strain evidence="1">TUCIM 5799</strain>
    </source>
</reference>
<dbReference type="AlphaFoldDB" id="A0A9P9WLL8"/>
<evidence type="ECO:0000313" key="2">
    <source>
        <dbReference type="Proteomes" id="UP000829685"/>
    </source>
</evidence>
<gene>
    <name evidence="1" type="ORF">JX265_006454</name>
</gene>
<protein>
    <submittedName>
        <fullName evidence="1">Uncharacterized protein</fullName>
    </submittedName>
</protein>
<proteinExistence type="predicted"/>
<keyword evidence="2" id="KW-1185">Reference proteome</keyword>
<evidence type="ECO:0000313" key="1">
    <source>
        <dbReference type="EMBL" id="KAI1869364.1"/>
    </source>
</evidence>
<comment type="caution">
    <text evidence="1">The sequence shown here is derived from an EMBL/GenBank/DDBJ whole genome shotgun (WGS) entry which is preliminary data.</text>
</comment>
<organism evidence="1 2">
    <name type="scientific">Neoarthrinium moseri</name>
    <dbReference type="NCBI Taxonomy" id="1658444"/>
    <lineage>
        <taxon>Eukaryota</taxon>
        <taxon>Fungi</taxon>
        <taxon>Dikarya</taxon>
        <taxon>Ascomycota</taxon>
        <taxon>Pezizomycotina</taxon>
        <taxon>Sordariomycetes</taxon>
        <taxon>Xylariomycetidae</taxon>
        <taxon>Amphisphaeriales</taxon>
        <taxon>Apiosporaceae</taxon>
        <taxon>Neoarthrinium</taxon>
    </lineage>
</organism>